<dbReference type="PATRIC" id="fig|226910.6.peg.5760"/>
<protein>
    <submittedName>
        <fullName evidence="1">Uncharacterized protein</fullName>
    </submittedName>
</protein>
<dbReference type="EMBL" id="JXDG01000126">
    <property type="protein sequence ID" value="KIH80429.1"/>
    <property type="molecule type" value="Genomic_DNA"/>
</dbReference>
<evidence type="ECO:0000313" key="1">
    <source>
        <dbReference type="EMBL" id="KIH80429.1"/>
    </source>
</evidence>
<dbReference type="AlphaFoldDB" id="A0A0C2E3V6"/>
<organism evidence="1 2">
    <name type="scientific">Pseudomonas batumici</name>
    <dbReference type="NCBI Taxonomy" id="226910"/>
    <lineage>
        <taxon>Bacteria</taxon>
        <taxon>Pseudomonadati</taxon>
        <taxon>Pseudomonadota</taxon>
        <taxon>Gammaproteobacteria</taxon>
        <taxon>Pseudomonadales</taxon>
        <taxon>Pseudomonadaceae</taxon>
        <taxon>Pseudomonas</taxon>
    </lineage>
</organism>
<dbReference type="Proteomes" id="UP000031535">
    <property type="component" value="Unassembled WGS sequence"/>
</dbReference>
<dbReference type="STRING" id="226910.UCMB321_5774"/>
<comment type="caution">
    <text evidence="1">The sequence shown here is derived from an EMBL/GenBank/DDBJ whole genome shotgun (WGS) entry which is preliminary data.</text>
</comment>
<sequence length="42" mass="4509">MVVRGMTGRDRHECSPQSVLKRTLPDLRAGSLGGCRASHSGE</sequence>
<gene>
    <name evidence="1" type="ORF">UCMB321_5774</name>
</gene>
<keyword evidence="2" id="KW-1185">Reference proteome</keyword>
<evidence type="ECO:0000313" key="2">
    <source>
        <dbReference type="Proteomes" id="UP000031535"/>
    </source>
</evidence>
<name>A0A0C2E3V6_9PSED</name>
<reference evidence="1 2" key="1">
    <citation type="submission" date="2015-01" db="EMBL/GenBank/DDBJ databases">
        <title>Complete genome of Pseudomonas batumici UCM B-321 producer of the batumin antibiotic with strong antistaphilococcal and potential anticancer activity.</title>
        <authorList>
            <person name="Klochko V.V."/>
            <person name="Zelena L.B."/>
            <person name="Elena K.A."/>
            <person name="Reva O.N."/>
        </authorList>
    </citation>
    <scope>NUCLEOTIDE SEQUENCE [LARGE SCALE GENOMIC DNA]</scope>
    <source>
        <strain evidence="1 2">UCM B-321</strain>
    </source>
</reference>
<proteinExistence type="predicted"/>
<accession>A0A0C2E3V6</accession>